<evidence type="ECO:0000313" key="2">
    <source>
        <dbReference type="EMBL" id="OHT22184.1"/>
    </source>
</evidence>
<dbReference type="EMBL" id="MIPT01000001">
    <property type="protein sequence ID" value="OHT22184.1"/>
    <property type="molecule type" value="Genomic_DNA"/>
</dbReference>
<evidence type="ECO:0000313" key="3">
    <source>
        <dbReference type="Proteomes" id="UP000179467"/>
    </source>
</evidence>
<dbReference type="InterPro" id="IPR001387">
    <property type="entry name" value="Cro/C1-type_HTH"/>
</dbReference>
<protein>
    <recommendedName>
        <fullName evidence="1">HTH cro/C1-type domain-containing protein</fullName>
    </recommendedName>
</protein>
<reference evidence="2 3" key="1">
    <citation type="submission" date="2016-09" db="EMBL/GenBank/DDBJ databases">
        <title>Metabolic pathway, cell adaptation mechanisms and a novel monoxygenase revealed through proteogenomic-transcription analysis of a Sphingomonas haloaromaticamans strain degrading the fungicide ortho-phenylphenol.</title>
        <authorList>
            <person name="Perruchon C."/>
            <person name="Papadopoulou E.S."/>
            <person name="Rousidou C."/>
            <person name="Vasileiadis S."/>
            <person name="Tanou G."/>
            <person name="Amoutzias G."/>
            <person name="Molassiotis A."/>
            <person name="Karpouzas D.G."/>
        </authorList>
    </citation>
    <scope>NUCLEOTIDE SEQUENCE [LARGE SCALE GENOMIC DNA]</scope>
    <source>
        <strain evidence="2 3">P3</strain>
    </source>
</reference>
<evidence type="ECO:0000259" key="1">
    <source>
        <dbReference type="PROSITE" id="PS50943"/>
    </source>
</evidence>
<dbReference type="SMART" id="SM00530">
    <property type="entry name" value="HTH_XRE"/>
    <property type="match status" value="1"/>
</dbReference>
<organism evidence="2 3">
    <name type="scientific">Edaphosphingomonas haloaromaticamans</name>
    <dbReference type="NCBI Taxonomy" id="653954"/>
    <lineage>
        <taxon>Bacteria</taxon>
        <taxon>Pseudomonadati</taxon>
        <taxon>Pseudomonadota</taxon>
        <taxon>Alphaproteobacteria</taxon>
        <taxon>Sphingomonadales</taxon>
        <taxon>Rhizorhabdaceae</taxon>
        <taxon>Edaphosphingomonas</taxon>
    </lineage>
</organism>
<feature type="domain" description="HTH cro/C1-type" evidence="1">
    <location>
        <begin position="74"/>
        <end position="105"/>
    </location>
</feature>
<accession>A0A1S1HIT3</accession>
<dbReference type="Gene3D" id="1.10.260.40">
    <property type="entry name" value="lambda repressor-like DNA-binding domains"/>
    <property type="match status" value="1"/>
</dbReference>
<dbReference type="InterPro" id="IPR010982">
    <property type="entry name" value="Lambda_DNA-bd_dom_sf"/>
</dbReference>
<sequence length="167" mass="19260">MSNTETFYRCGEDLKSIPYEYKECGLSGIFLQNGFSRKERDGEEFISIIDMEGLHRSIGEHLVSNRKELAPAEIKFLRKTMDLTQAELGRMMGQSSQQVARWEKGASAIPGPADRLLRILFIVRNMDDEELEEFINHLESIEELDERADQTVTLHRQHDAWTDRLAA</sequence>
<dbReference type="GO" id="GO:0003677">
    <property type="term" value="F:DNA binding"/>
    <property type="evidence" value="ECO:0007669"/>
    <property type="project" value="InterPro"/>
</dbReference>
<dbReference type="RefSeq" id="WP_070935173.1">
    <property type="nucleotide sequence ID" value="NZ_MIPT01000001.1"/>
</dbReference>
<dbReference type="CDD" id="cd00093">
    <property type="entry name" value="HTH_XRE"/>
    <property type="match status" value="1"/>
</dbReference>
<comment type="caution">
    <text evidence="2">The sequence shown here is derived from an EMBL/GenBank/DDBJ whole genome shotgun (WGS) entry which is preliminary data.</text>
</comment>
<name>A0A1S1HIT3_9SPHN</name>
<dbReference type="SUPFAM" id="SSF47413">
    <property type="entry name" value="lambda repressor-like DNA-binding domains"/>
    <property type="match status" value="1"/>
</dbReference>
<dbReference type="AlphaFoldDB" id="A0A1S1HIT3"/>
<proteinExistence type="predicted"/>
<dbReference type="Pfam" id="PF01381">
    <property type="entry name" value="HTH_3"/>
    <property type="match status" value="1"/>
</dbReference>
<dbReference type="PROSITE" id="PS50943">
    <property type="entry name" value="HTH_CROC1"/>
    <property type="match status" value="1"/>
</dbReference>
<dbReference type="Proteomes" id="UP000179467">
    <property type="component" value="Unassembled WGS sequence"/>
</dbReference>
<keyword evidence="3" id="KW-1185">Reference proteome</keyword>
<gene>
    <name evidence="2" type="ORF">BHE75_04208</name>
</gene>